<name>A0AAV7SE75_PLEWA</name>
<dbReference type="GO" id="GO:0005737">
    <property type="term" value="C:cytoplasm"/>
    <property type="evidence" value="ECO:0007669"/>
    <property type="project" value="TreeGrafter"/>
</dbReference>
<dbReference type="GO" id="GO:0042277">
    <property type="term" value="F:peptide binding"/>
    <property type="evidence" value="ECO:0007669"/>
    <property type="project" value="TreeGrafter"/>
</dbReference>
<dbReference type="EMBL" id="JANPWB010000008">
    <property type="protein sequence ID" value="KAJ1162160.1"/>
    <property type="molecule type" value="Genomic_DNA"/>
</dbReference>
<dbReference type="SUPFAM" id="SSF63737">
    <property type="entry name" value="Leukotriene A4 hydrolase N-terminal domain"/>
    <property type="match status" value="1"/>
</dbReference>
<dbReference type="GO" id="GO:0043171">
    <property type="term" value="P:peptide catabolic process"/>
    <property type="evidence" value="ECO:0007669"/>
    <property type="project" value="TreeGrafter"/>
</dbReference>
<dbReference type="GO" id="GO:0008270">
    <property type="term" value="F:zinc ion binding"/>
    <property type="evidence" value="ECO:0007669"/>
    <property type="project" value="TreeGrafter"/>
</dbReference>
<dbReference type="InterPro" id="IPR050344">
    <property type="entry name" value="Peptidase_M1_aminopeptidases"/>
</dbReference>
<reference evidence="2" key="1">
    <citation type="journal article" date="2022" name="bioRxiv">
        <title>Sequencing and chromosome-scale assembly of the giantPleurodeles waltlgenome.</title>
        <authorList>
            <person name="Brown T."/>
            <person name="Elewa A."/>
            <person name="Iarovenko S."/>
            <person name="Subramanian E."/>
            <person name="Araus A.J."/>
            <person name="Petzold A."/>
            <person name="Susuki M."/>
            <person name="Suzuki K.-i.T."/>
            <person name="Hayashi T."/>
            <person name="Toyoda A."/>
            <person name="Oliveira C."/>
            <person name="Osipova E."/>
            <person name="Leigh N.D."/>
            <person name="Simon A."/>
            <person name="Yun M.H."/>
        </authorList>
    </citation>
    <scope>NUCLEOTIDE SEQUENCE</scope>
    <source>
        <strain evidence="2">20211129_DDA</strain>
        <tissue evidence="2">Liver</tissue>
    </source>
</reference>
<feature type="non-terminal residue" evidence="2">
    <location>
        <position position="91"/>
    </location>
</feature>
<evidence type="ECO:0000259" key="1">
    <source>
        <dbReference type="Pfam" id="PF17900"/>
    </source>
</evidence>
<dbReference type="GO" id="GO:0070006">
    <property type="term" value="F:metalloaminopeptidase activity"/>
    <property type="evidence" value="ECO:0007669"/>
    <property type="project" value="TreeGrafter"/>
</dbReference>
<feature type="non-terminal residue" evidence="2">
    <location>
        <position position="1"/>
    </location>
</feature>
<keyword evidence="3" id="KW-1185">Reference proteome</keyword>
<dbReference type="Proteomes" id="UP001066276">
    <property type="component" value="Chromosome 4_2"/>
</dbReference>
<dbReference type="Gene3D" id="2.60.40.1730">
    <property type="entry name" value="tricorn interacting facor f3 domain"/>
    <property type="match status" value="1"/>
</dbReference>
<accession>A0AAV7SE75</accession>
<dbReference type="GO" id="GO:0006508">
    <property type="term" value="P:proteolysis"/>
    <property type="evidence" value="ECO:0007669"/>
    <property type="project" value="InterPro"/>
</dbReference>
<feature type="domain" description="Aminopeptidase N-like N-terminal" evidence="1">
    <location>
        <begin position="2"/>
        <end position="71"/>
    </location>
</feature>
<dbReference type="PANTHER" id="PTHR11533:SF294">
    <property type="entry name" value="THYROTROPIN-RELEASING HORMONE-DEGRADING ECTOENZYME"/>
    <property type="match status" value="1"/>
</dbReference>
<dbReference type="PRINTS" id="PR00756">
    <property type="entry name" value="ALADIPTASE"/>
</dbReference>
<sequence>SIGVTQFSPTHARKAFPCFDEPIYKATFKISIKHQAAYLSLSNMPVETSVFEEDGWVTDHFSQTPLMSTYYLAWAVCNFTYRETTTKHGVT</sequence>
<evidence type="ECO:0000313" key="2">
    <source>
        <dbReference type="EMBL" id="KAJ1162160.1"/>
    </source>
</evidence>
<proteinExistence type="predicted"/>
<dbReference type="GO" id="GO:0005615">
    <property type="term" value="C:extracellular space"/>
    <property type="evidence" value="ECO:0007669"/>
    <property type="project" value="TreeGrafter"/>
</dbReference>
<evidence type="ECO:0000313" key="3">
    <source>
        <dbReference type="Proteomes" id="UP001066276"/>
    </source>
</evidence>
<dbReference type="AlphaFoldDB" id="A0AAV7SE75"/>
<organism evidence="2 3">
    <name type="scientific">Pleurodeles waltl</name>
    <name type="common">Iberian ribbed newt</name>
    <dbReference type="NCBI Taxonomy" id="8319"/>
    <lineage>
        <taxon>Eukaryota</taxon>
        <taxon>Metazoa</taxon>
        <taxon>Chordata</taxon>
        <taxon>Craniata</taxon>
        <taxon>Vertebrata</taxon>
        <taxon>Euteleostomi</taxon>
        <taxon>Amphibia</taxon>
        <taxon>Batrachia</taxon>
        <taxon>Caudata</taxon>
        <taxon>Salamandroidea</taxon>
        <taxon>Salamandridae</taxon>
        <taxon>Pleurodelinae</taxon>
        <taxon>Pleurodeles</taxon>
    </lineage>
</organism>
<dbReference type="InterPro" id="IPR001930">
    <property type="entry name" value="Peptidase_M1"/>
</dbReference>
<dbReference type="InterPro" id="IPR042097">
    <property type="entry name" value="Aminopeptidase_N-like_N_sf"/>
</dbReference>
<dbReference type="PANTHER" id="PTHR11533">
    <property type="entry name" value="PROTEASE M1 ZINC METALLOPROTEASE"/>
    <property type="match status" value="1"/>
</dbReference>
<dbReference type="Pfam" id="PF17900">
    <property type="entry name" value="Peptidase_M1_N"/>
    <property type="match status" value="1"/>
</dbReference>
<dbReference type="InterPro" id="IPR045357">
    <property type="entry name" value="Aminopeptidase_N-like_N"/>
</dbReference>
<comment type="caution">
    <text evidence="2">The sequence shown here is derived from an EMBL/GenBank/DDBJ whole genome shotgun (WGS) entry which is preliminary data.</text>
</comment>
<gene>
    <name evidence="2" type="ORF">NDU88_002635</name>
</gene>
<dbReference type="GO" id="GO:0016020">
    <property type="term" value="C:membrane"/>
    <property type="evidence" value="ECO:0007669"/>
    <property type="project" value="TreeGrafter"/>
</dbReference>
<protein>
    <recommendedName>
        <fullName evidence="1">Aminopeptidase N-like N-terminal domain-containing protein</fullName>
    </recommendedName>
</protein>